<dbReference type="EMBL" id="ACBY02000071">
    <property type="protein sequence ID" value="EFB74397.1"/>
    <property type="molecule type" value="Genomic_DNA"/>
</dbReference>
<name>D1PSB3_9FIRM</name>
<comment type="caution">
    <text evidence="1">The sequence shown here is derived from an EMBL/GenBank/DDBJ whole genome shotgun (WGS) entry which is preliminary data.</text>
</comment>
<dbReference type="AlphaFoldDB" id="D1PSB3"/>
<evidence type="ECO:0000313" key="2">
    <source>
        <dbReference type="Proteomes" id="UP000003438"/>
    </source>
</evidence>
<keyword evidence="2" id="KW-1185">Reference proteome</keyword>
<gene>
    <name evidence="1" type="ORF">SUBVAR_07295</name>
</gene>
<sequence>MHKKFSTHSALLPICNDYTEKRPLKCREKSFFTAQKLKRICIFRREEAAGTGRGCFSGAAPAPESGFRLLKGKGRHLAIFFKFLYIVYKNCGANVGGSDTCQAADFHLY</sequence>
<protein>
    <submittedName>
        <fullName evidence="1">Uncharacterized protein</fullName>
    </submittedName>
</protein>
<organism evidence="1 2">
    <name type="scientific">Subdoligranulum variabile DSM 15176</name>
    <dbReference type="NCBI Taxonomy" id="411471"/>
    <lineage>
        <taxon>Bacteria</taxon>
        <taxon>Bacillati</taxon>
        <taxon>Bacillota</taxon>
        <taxon>Clostridia</taxon>
        <taxon>Eubacteriales</taxon>
        <taxon>Oscillospiraceae</taxon>
        <taxon>Subdoligranulum</taxon>
    </lineage>
</organism>
<dbReference type="STRING" id="411471.SUBVAR_07295"/>
<reference evidence="1" key="1">
    <citation type="submission" date="2009-12" db="EMBL/GenBank/DDBJ databases">
        <authorList>
            <person name="Weinstock G."/>
            <person name="Sodergren E."/>
            <person name="Clifton S."/>
            <person name="Fulton L."/>
            <person name="Fulton B."/>
            <person name="Courtney L."/>
            <person name="Fronick C."/>
            <person name="Harrison M."/>
            <person name="Strong C."/>
            <person name="Farmer C."/>
            <person name="Delahaunty K."/>
            <person name="Markovic C."/>
            <person name="Hall O."/>
            <person name="Minx P."/>
            <person name="Tomlinson C."/>
            <person name="Mitreva M."/>
            <person name="Nelson J."/>
            <person name="Hou S."/>
            <person name="Wollam A."/>
            <person name="Pepin K.H."/>
            <person name="Johnson M."/>
            <person name="Bhonagiri V."/>
            <person name="Nash W.E."/>
            <person name="Warren W."/>
            <person name="Chinwalla A."/>
            <person name="Mardis E.R."/>
            <person name="Wilson R.K."/>
        </authorList>
    </citation>
    <scope>NUCLEOTIDE SEQUENCE [LARGE SCALE GENOMIC DNA]</scope>
    <source>
        <strain evidence="1">DSM 15176</strain>
    </source>
</reference>
<dbReference type="HOGENOM" id="CLU_2182610_0_0_9"/>
<dbReference type="Proteomes" id="UP000003438">
    <property type="component" value="Unassembled WGS sequence"/>
</dbReference>
<accession>D1PSB3</accession>
<evidence type="ECO:0000313" key="1">
    <source>
        <dbReference type="EMBL" id="EFB74397.1"/>
    </source>
</evidence>
<proteinExistence type="predicted"/>